<protein>
    <submittedName>
        <fullName evidence="3">Uncharacterized protein</fullName>
    </submittedName>
</protein>
<dbReference type="WBParaSite" id="PgR024_g072_t01">
    <property type="protein sequence ID" value="PgR024_g072_t01"/>
    <property type="gene ID" value="PgR024_g072"/>
</dbReference>
<evidence type="ECO:0000256" key="1">
    <source>
        <dbReference type="SAM" id="Phobius"/>
    </source>
</evidence>
<proteinExistence type="predicted"/>
<organism evidence="2 3">
    <name type="scientific">Parascaris univalens</name>
    <name type="common">Nematode worm</name>
    <dbReference type="NCBI Taxonomy" id="6257"/>
    <lineage>
        <taxon>Eukaryota</taxon>
        <taxon>Metazoa</taxon>
        <taxon>Ecdysozoa</taxon>
        <taxon>Nematoda</taxon>
        <taxon>Chromadorea</taxon>
        <taxon>Rhabditida</taxon>
        <taxon>Spirurina</taxon>
        <taxon>Ascaridomorpha</taxon>
        <taxon>Ascaridoidea</taxon>
        <taxon>Ascarididae</taxon>
        <taxon>Parascaris</taxon>
    </lineage>
</organism>
<sequence length="102" mass="11608">MQCHGAPYFASNLLAIYFAIFIFSLQNLNSLTWSFKNKLIFTCSYTVLCRTRESSTGIPQSFSMCYETTSHERESKVVDGQRKRKELIVNALLLAGFSPLLI</sequence>
<keyword evidence="1" id="KW-0472">Membrane</keyword>
<evidence type="ECO:0000313" key="2">
    <source>
        <dbReference type="Proteomes" id="UP000887569"/>
    </source>
</evidence>
<feature type="transmembrane region" description="Helical" evidence="1">
    <location>
        <begin position="6"/>
        <end position="28"/>
    </location>
</feature>
<keyword evidence="1" id="KW-0812">Transmembrane</keyword>
<keyword evidence="2" id="KW-1185">Reference proteome</keyword>
<name>A0A915B432_PARUN</name>
<dbReference type="Proteomes" id="UP000887569">
    <property type="component" value="Unplaced"/>
</dbReference>
<dbReference type="AlphaFoldDB" id="A0A915B432"/>
<keyword evidence="1" id="KW-1133">Transmembrane helix</keyword>
<evidence type="ECO:0000313" key="3">
    <source>
        <dbReference type="WBParaSite" id="PgR024_g072_t01"/>
    </source>
</evidence>
<reference evidence="3" key="1">
    <citation type="submission" date="2022-11" db="UniProtKB">
        <authorList>
            <consortium name="WormBaseParasite"/>
        </authorList>
    </citation>
    <scope>IDENTIFICATION</scope>
</reference>
<accession>A0A915B432</accession>